<dbReference type="PANTHER" id="PTHR12844">
    <property type="entry name" value="CONNECTOR ENCHANCER OF KINASE SUPPRESSOR OF RAS"/>
    <property type="match status" value="1"/>
</dbReference>
<dbReference type="EMBL" id="FZQP02001304">
    <property type="protein sequence ID" value="VVC92397.1"/>
    <property type="molecule type" value="Genomic_DNA"/>
</dbReference>
<name>A0A5E4Q275_9NEOP</name>
<sequence length="272" mass="30166">MIYLEGFTASAATEVKSRAHCFKVYHTGNAFYFACASHDAMLAWIQLVHRATLLPAVTMDKAEVLKQFSETDYSETESDPESPDKRDRDRDREKDKSKFGSLKKLTHRGGRSDSHENVSHVGHANVAPPAASTSLDRKYLRFFSRAKTKDDSKSKSKQPVPVATEHYRSYRRAPPSPPAAAPSAAPRRPSPIDYMHASNPNLLDFESEFVTKPALTPRPRDREKVVGFVTLEEFMLRKQAEERRGAAAGLAAGGGGGGGRGELQRRLDRIVP</sequence>
<feature type="compositionally biased region" description="Basic and acidic residues" evidence="1">
    <location>
        <begin position="262"/>
        <end position="272"/>
    </location>
</feature>
<dbReference type="PROSITE" id="PS50003">
    <property type="entry name" value="PH_DOMAIN"/>
    <property type="match status" value="1"/>
</dbReference>
<dbReference type="AlphaFoldDB" id="A0A5E4Q275"/>
<feature type="compositionally biased region" description="Gly residues" evidence="1">
    <location>
        <begin position="251"/>
        <end position="261"/>
    </location>
</feature>
<evidence type="ECO:0000313" key="4">
    <source>
        <dbReference type="Proteomes" id="UP000324832"/>
    </source>
</evidence>
<evidence type="ECO:0000256" key="1">
    <source>
        <dbReference type="SAM" id="MobiDB-lite"/>
    </source>
</evidence>
<dbReference type="Gene3D" id="2.30.29.30">
    <property type="entry name" value="Pleckstrin-homology domain (PH domain)/Phosphotyrosine-binding domain (PTB)"/>
    <property type="match status" value="1"/>
</dbReference>
<dbReference type="PANTHER" id="PTHR12844:SF42">
    <property type="entry name" value="CONNECTOR ENHANCER OF KSR PROTEIN CNK"/>
    <property type="match status" value="1"/>
</dbReference>
<evidence type="ECO:0000313" key="3">
    <source>
        <dbReference type="EMBL" id="VVC92397.1"/>
    </source>
</evidence>
<feature type="domain" description="PH" evidence="2">
    <location>
        <begin position="1"/>
        <end position="53"/>
    </location>
</feature>
<dbReference type="Proteomes" id="UP000324832">
    <property type="component" value="Unassembled WGS sequence"/>
</dbReference>
<organism evidence="3 4">
    <name type="scientific">Leptidea sinapis</name>
    <dbReference type="NCBI Taxonomy" id="189913"/>
    <lineage>
        <taxon>Eukaryota</taxon>
        <taxon>Metazoa</taxon>
        <taxon>Ecdysozoa</taxon>
        <taxon>Arthropoda</taxon>
        <taxon>Hexapoda</taxon>
        <taxon>Insecta</taxon>
        <taxon>Pterygota</taxon>
        <taxon>Neoptera</taxon>
        <taxon>Endopterygota</taxon>
        <taxon>Lepidoptera</taxon>
        <taxon>Glossata</taxon>
        <taxon>Ditrysia</taxon>
        <taxon>Papilionoidea</taxon>
        <taxon>Pieridae</taxon>
        <taxon>Dismorphiinae</taxon>
        <taxon>Leptidea</taxon>
    </lineage>
</organism>
<evidence type="ECO:0000259" key="2">
    <source>
        <dbReference type="PROSITE" id="PS50003"/>
    </source>
</evidence>
<reference evidence="3 4" key="1">
    <citation type="submission" date="2017-07" db="EMBL/GenBank/DDBJ databases">
        <authorList>
            <person name="Talla V."/>
            <person name="Backstrom N."/>
        </authorList>
    </citation>
    <scope>NUCLEOTIDE SEQUENCE [LARGE SCALE GENOMIC DNA]</scope>
</reference>
<feature type="compositionally biased region" description="Acidic residues" evidence="1">
    <location>
        <begin position="72"/>
        <end position="81"/>
    </location>
</feature>
<dbReference type="SUPFAM" id="SSF50729">
    <property type="entry name" value="PH domain-like"/>
    <property type="match status" value="1"/>
</dbReference>
<accession>A0A5E4Q275</accession>
<feature type="compositionally biased region" description="Basic and acidic residues" evidence="1">
    <location>
        <begin position="82"/>
        <end position="98"/>
    </location>
</feature>
<dbReference type="InterPro" id="IPR001849">
    <property type="entry name" value="PH_domain"/>
</dbReference>
<gene>
    <name evidence="3" type="ORF">LSINAPIS_LOCUS4861</name>
</gene>
<proteinExistence type="predicted"/>
<keyword evidence="4" id="KW-1185">Reference proteome</keyword>
<feature type="non-terminal residue" evidence="3">
    <location>
        <position position="272"/>
    </location>
</feature>
<dbReference type="InterPro" id="IPR051566">
    <property type="entry name" value="CNKSR"/>
</dbReference>
<feature type="region of interest" description="Disordered" evidence="1">
    <location>
        <begin position="70"/>
        <end position="132"/>
    </location>
</feature>
<dbReference type="InterPro" id="IPR011993">
    <property type="entry name" value="PH-like_dom_sf"/>
</dbReference>
<feature type="region of interest" description="Disordered" evidence="1">
    <location>
        <begin position="146"/>
        <end position="197"/>
    </location>
</feature>
<feature type="region of interest" description="Disordered" evidence="1">
    <location>
        <begin position="246"/>
        <end position="272"/>
    </location>
</feature>
<protein>
    <recommendedName>
        <fullName evidence="2">PH domain-containing protein</fullName>
    </recommendedName>
</protein>